<name>A0A1C4BY26_9BACT</name>
<dbReference type="OrthoDB" id="1036397at2"/>
<evidence type="ECO:0000313" key="1">
    <source>
        <dbReference type="EMBL" id="SCC11700.1"/>
    </source>
</evidence>
<evidence type="ECO:0008006" key="3">
    <source>
        <dbReference type="Google" id="ProtNLM"/>
    </source>
</evidence>
<keyword evidence="2" id="KW-1185">Reference proteome</keyword>
<protein>
    <recommendedName>
        <fullName evidence="3">HMA domain-containing protein</fullName>
    </recommendedName>
</protein>
<sequence length="69" mass="7736">MIGIFKTNINTTDARQHIVSALQNRFPVQSCHVDLDDCDKVLRVEAPQLQEAAIIAFVHQEGFECAPLE</sequence>
<dbReference type="STRING" id="1335309.GA0116948_103304"/>
<dbReference type="EMBL" id="FMAR01000003">
    <property type="protein sequence ID" value="SCC11700.1"/>
    <property type="molecule type" value="Genomic_DNA"/>
</dbReference>
<dbReference type="AlphaFoldDB" id="A0A1C4BY26"/>
<evidence type="ECO:0000313" key="2">
    <source>
        <dbReference type="Proteomes" id="UP000242818"/>
    </source>
</evidence>
<dbReference type="Proteomes" id="UP000242818">
    <property type="component" value="Unassembled WGS sequence"/>
</dbReference>
<reference evidence="1 2" key="1">
    <citation type="submission" date="2016-08" db="EMBL/GenBank/DDBJ databases">
        <authorList>
            <person name="Seilhamer J.J."/>
        </authorList>
    </citation>
    <scope>NUCLEOTIDE SEQUENCE [LARGE SCALE GENOMIC DNA]</scope>
    <source>
        <strain evidence="1 2">A37T2</strain>
    </source>
</reference>
<gene>
    <name evidence="1" type="ORF">GA0116948_103304</name>
</gene>
<dbReference type="RefSeq" id="WP_089710330.1">
    <property type="nucleotide sequence ID" value="NZ_FMAR01000003.1"/>
</dbReference>
<proteinExistence type="predicted"/>
<accession>A0A1C4BY26</accession>
<organism evidence="1 2">
    <name type="scientific">Chitinophaga costaii</name>
    <dbReference type="NCBI Taxonomy" id="1335309"/>
    <lineage>
        <taxon>Bacteria</taxon>
        <taxon>Pseudomonadati</taxon>
        <taxon>Bacteroidota</taxon>
        <taxon>Chitinophagia</taxon>
        <taxon>Chitinophagales</taxon>
        <taxon>Chitinophagaceae</taxon>
        <taxon>Chitinophaga</taxon>
    </lineage>
</organism>